<feature type="region of interest" description="Disordered" evidence="1">
    <location>
        <begin position="1"/>
        <end position="21"/>
    </location>
</feature>
<keyword evidence="2" id="KW-1185">Reference proteome</keyword>
<organism evidence="2 3">
    <name type="scientific">Parascaris equorum</name>
    <name type="common">Equine roundworm</name>
    <dbReference type="NCBI Taxonomy" id="6256"/>
    <lineage>
        <taxon>Eukaryota</taxon>
        <taxon>Metazoa</taxon>
        <taxon>Ecdysozoa</taxon>
        <taxon>Nematoda</taxon>
        <taxon>Chromadorea</taxon>
        <taxon>Rhabditida</taxon>
        <taxon>Spirurina</taxon>
        <taxon>Ascaridomorpha</taxon>
        <taxon>Ascaridoidea</taxon>
        <taxon>Ascarididae</taxon>
        <taxon>Parascaris</taxon>
    </lineage>
</organism>
<evidence type="ECO:0000313" key="2">
    <source>
        <dbReference type="Proteomes" id="UP000887564"/>
    </source>
</evidence>
<dbReference type="Proteomes" id="UP000887564">
    <property type="component" value="Unplaced"/>
</dbReference>
<dbReference type="WBParaSite" id="PEQ_0001044401-mRNA-1">
    <property type="protein sequence ID" value="PEQ_0001044401-mRNA-1"/>
    <property type="gene ID" value="PEQ_0001044401"/>
</dbReference>
<sequence>MASGSVDLEGTKPVPPPPIRQMKPAHVMAAPQAIPAGTAVFKF</sequence>
<evidence type="ECO:0000313" key="3">
    <source>
        <dbReference type="WBParaSite" id="PEQ_0001044401-mRNA-1"/>
    </source>
</evidence>
<dbReference type="AlphaFoldDB" id="A0A914RZY0"/>
<name>A0A914RZY0_PAREQ</name>
<proteinExistence type="predicted"/>
<accession>A0A914RZY0</accession>
<evidence type="ECO:0000256" key="1">
    <source>
        <dbReference type="SAM" id="MobiDB-lite"/>
    </source>
</evidence>
<protein>
    <submittedName>
        <fullName evidence="3">Uncharacterized protein</fullName>
    </submittedName>
</protein>
<reference evidence="3" key="1">
    <citation type="submission" date="2022-11" db="UniProtKB">
        <authorList>
            <consortium name="WormBaseParasite"/>
        </authorList>
    </citation>
    <scope>IDENTIFICATION</scope>
</reference>